<feature type="non-terminal residue" evidence="2">
    <location>
        <position position="203"/>
    </location>
</feature>
<feature type="compositionally biased region" description="Polar residues" evidence="1">
    <location>
        <begin position="40"/>
        <end position="80"/>
    </location>
</feature>
<evidence type="ECO:0000313" key="3">
    <source>
        <dbReference type="Proteomes" id="UP000676336"/>
    </source>
</evidence>
<proteinExistence type="predicted"/>
<dbReference type="AlphaFoldDB" id="A0A8S3I4Q7"/>
<protein>
    <submittedName>
        <fullName evidence="2">Uncharacterized protein</fullName>
    </submittedName>
</protein>
<dbReference type="Proteomes" id="UP000676336">
    <property type="component" value="Unassembled WGS sequence"/>
</dbReference>
<reference evidence="2" key="1">
    <citation type="submission" date="2021-02" db="EMBL/GenBank/DDBJ databases">
        <authorList>
            <person name="Nowell W R."/>
        </authorList>
    </citation>
    <scope>NUCLEOTIDE SEQUENCE</scope>
</reference>
<evidence type="ECO:0000313" key="2">
    <source>
        <dbReference type="EMBL" id="CAF5190261.1"/>
    </source>
</evidence>
<comment type="caution">
    <text evidence="2">The sequence shown here is derived from an EMBL/GenBank/DDBJ whole genome shotgun (WGS) entry which is preliminary data.</text>
</comment>
<name>A0A8S3I4Q7_9BILA</name>
<sequence>QQQQQQQQQYRTTSLSSITRLTSQNASLAHSVACDRRSISSDASRQSTRSQALNQIPSDNVINTKPYTDTLQQLPRTSQVKVGDKSILQPNPTDNQMTDVHRRSVFIEPNLQWHSVTSKSLFEVPRLSNKYSDIPLRITLPDRSPTHNQKLLHKHDVALENRLLNAGLSPETIALYERILEVSDVRQMAIKSPPKIIDQYRHK</sequence>
<gene>
    <name evidence="2" type="ORF">SMN809_LOCUS72034</name>
</gene>
<evidence type="ECO:0000256" key="1">
    <source>
        <dbReference type="SAM" id="MobiDB-lite"/>
    </source>
</evidence>
<organism evidence="2 3">
    <name type="scientific">Rotaria magnacalcarata</name>
    <dbReference type="NCBI Taxonomy" id="392030"/>
    <lineage>
        <taxon>Eukaryota</taxon>
        <taxon>Metazoa</taxon>
        <taxon>Spiralia</taxon>
        <taxon>Gnathifera</taxon>
        <taxon>Rotifera</taxon>
        <taxon>Eurotatoria</taxon>
        <taxon>Bdelloidea</taxon>
        <taxon>Philodinida</taxon>
        <taxon>Philodinidae</taxon>
        <taxon>Rotaria</taxon>
    </lineage>
</organism>
<feature type="region of interest" description="Disordered" evidence="1">
    <location>
        <begin position="26"/>
        <end position="97"/>
    </location>
</feature>
<dbReference type="EMBL" id="CAJOBI010324840">
    <property type="protein sequence ID" value="CAF5190261.1"/>
    <property type="molecule type" value="Genomic_DNA"/>
</dbReference>
<feature type="compositionally biased region" description="Polar residues" evidence="1">
    <location>
        <begin position="88"/>
        <end position="97"/>
    </location>
</feature>
<accession>A0A8S3I4Q7</accession>